<evidence type="ECO:0008006" key="4">
    <source>
        <dbReference type="Google" id="ProtNLM"/>
    </source>
</evidence>
<feature type="signal peptide" evidence="1">
    <location>
        <begin position="1"/>
        <end position="23"/>
    </location>
</feature>
<accession>A0A1H2VMR2</accession>
<dbReference type="GeneID" id="94021122"/>
<evidence type="ECO:0000313" key="2">
    <source>
        <dbReference type="EMBL" id="SDW69623.1"/>
    </source>
</evidence>
<dbReference type="STRING" id="60137.SAMN04488041_1032"/>
<dbReference type="Pfam" id="PF14499">
    <property type="entry name" value="DUF4437"/>
    <property type="match status" value="1"/>
</dbReference>
<dbReference type="SUPFAM" id="SSF51182">
    <property type="entry name" value="RmlC-like cupins"/>
    <property type="match status" value="1"/>
</dbReference>
<name>A0A1H2VMR2_9RHOB</name>
<dbReference type="Proteomes" id="UP000183076">
    <property type="component" value="Unassembled WGS sequence"/>
</dbReference>
<dbReference type="EMBL" id="FNNB01000003">
    <property type="protein sequence ID" value="SDW69623.1"/>
    <property type="molecule type" value="Genomic_DNA"/>
</dbReference>
<evidence type="ECO:0000256" key="1">
    <source>
        <dbReference type="SAM" id="SignalP"/>
    </source>
</evidence>
<dbReference type="Gene3D" id="2.60.120.10">
    <property type="entry name" value="Jelly Rolls"/>
    <property type="match status" value="1"/>
</dbReference>
<dbReference type="CDD" id="cd06989">
    <property type="entry name" value="cupin_DRT102"/>
    <property type="match status" value="1"/>
</dbReference>
<sequence length="282" mass="29919">MMKHSVLPIAAIALSLSSQQSVAQEATEIVKFSDVTYQPLNPARGDAAPQAGVLWGDIAKDVPTGAIIKFGENFSSPPHIHNITYRGIVIEGAVHNDDPDAANMWMGPGSFWSQPAGEPHITSAAAEGGATIFLEILEGPYLVRPTEEAFDNHELPVNLDSSNVVWLSTDDVTWIDQPAAKDNTAAPQLAYLWGESSAANATFLKIPAGTSGTLESNAGLLRAVTISGKTDLTVPEGSTESDLVPGSYFGSETGGSYDLSCQIEDDCMLYVRAEGKYTFTGK</sequence>
<proteinExistence type="predicted"/>
<keyword evidence="1" id="KW-0732">Signal</keyword>
<reference evidence="3" key="1">
    <citation type="submission" date="2016-10" db="EMBL/GenBank/DDBJ databases">
        <authorList>
            <person name="Varghese N."/>
            <person name="Submissions S."/>
        </authorList>
    </citation>
    <scope>NUCLEOTIDE SEQUENCE [LARGE SCALE GENOMIC DNA]</scope>
    <source>
        <strain evidence="3">DSM 10014</strain>
    </source>
</reference>
<organism evidence="2 3">
    <name type="scientific">Sulfitobacter pontiacus</name>
    <dbReference type="NCBI Taxonomy" id="60137"/>
    <lineage>
        <taxon>Bacteria</taxon>
        <taxon>Pseudomonadati</taxon>
        <taxon>Pseudomonadota</taxon>
        <taxon>Alphaproteobacteria</taxon>
        <taxon>Rhodobacterales</taxon>
        <taxon>Roseobacteraceae</taxon>
        <taxon>Sulfitobacter</taxon>
    </lineage>
</organism>
<dbReference type="InterPro" id="IPR028013">
    <property type="entry name" value="DUF4437"/>
</dbReference>
<evidence type="ECO:0000313" key="3">
    <source>
        <dbReference type="Proteomes" id="UP000183076"/>
    </source>
</evidence>
<dbReference type="InterPro" id="IPR014710">
    <property type="entry name" value="RmlC-like_jellyroll"/>
</dbReference>
<dbReference type="AlphaFoldDB" id="A0A1H2VMR2"/>
<gene>
    <name evidence="2" type="ORF">SAMN04488041_1032</name>
</gene>
<dbReference type="InterPro" id="IPR011051">
    <property type="entry name" value="RmlC_Cupin_sf"/>
</dbReference>
<dbReference type="RefSeq" id="WP_244268869.1">
    <property type="nucleotide sequence ID" value="NZ_CP160849.1"/>
</dbReference>
<protein>
    <recommendedName>
        <fullName evidence="4">DUF4437 domain-containing protein</fullName>
    </recommendedName>
</protein>
<feature type="chain" id="PRO_5010209044" description="DUF4437 domain-containing protein" evidence="1">
    <location>
        <begin position="24"/>
        <end position="282"/>
    </location>
</feature>